<dbReference type="KEGG" id="rti:DC20_17330"/>
<reference evidence="1 2" key="1">
    <citation type="submission" date="2015-08" db="EMBL/GenBank/DDBJ databases">
        <title>Complete genome sequence of Rufibacter tibetensis strain 1351t, a radiation-resistant bacterium from tibet plateau.</title>
        <authorList>
            <person name="Dai J."/>
        </authorList>
    </citation>
    <scope>NUCLEOTIDE SEQUENCE [LARGE SCALE GENOMIC DNA]</scope>
    <source>
        <strain evidence="1 2">1351</strain>
    </source>
</reference>
<dbReference type="OrthoDB" id="894197at2"/>
<dbReference type="EMBL" id="CP012643">
    <property type="protein sequence ID" value="ALJ00412.1"/>
    <property type="molecule type" value="Genomic_DNA"/>
</dbReference>
<dbReference type="PATRIC" id="fig|512763.3.peg.3813"/>
<gene>
    <name evidence="1" type="ORF">DC20_17330</name>
</gene>
<dbReference type="AlphaFoldDB" id="A0A0P0D0T3"/>
<dbReference type="RefSeq" id="WP_062544985.1">
    <property type="nucleotide sequence ID" value="NZ_CP012643.1"/>
</dbReference>
<accession>A0A0P0D0T3</accession>
<evidence type="ECO:0000313" key="2">
    <source>
        <dbReference type="Proteomes" id="UP000061382"/>
    </source>
</evidence>
<name>A0A0P0D0T3_9BACT</name>
<proteinExistence type="predicted"/>
<evidence type="ECO:0000313" key="1">
    <source>
        <dbReference type="EMBL" id="ALJ00412.1"/>
    </source>
</evidence>
<dbReference type="Proteomes" id="UP000061382">
    <property type="component" value="Chromosome"/>
</dbReference>
<organism evidence="1 2">
    <name type="scientific">Rufibacter tibetensis</name>
    <dbReference type="NCBI Taxonomy" id="512763"/>
    <lineage>
        <taxon>Bacteria</taxon>
        <taxon>Pseudomonadati</taxon>
        <taxon>Bacteroidota</taxon>
        <taxon>Cytophagia</taxon>
        <taxon>Cytophagales</taxon>
        <taxon>Hymenobacteraceae</taxon>
        <taxon>Rufibacter</taxon>
    </lineage>
</organism>
<protein>
    <submittedName>
        <fullName evidence="1">Uncharacterized protein</fullName>
    </submittedName>
</protein>
<sequence length="89" mass="9803">MERKDEILSTLLGKVGGNKEPEDHPTPCNVVADLTHLPLDYVISLSQELAEEGFIAISTLHDPPLLYLTLPGVARARRHYNLGQDKLSA</sequence>
<keyword evidence="2" id="KW-1185">Reference proteome</keyword>